<dbReference type="AlphaFoldDB" id="A0A0D9XJE2"/>
<dbReference type="HOGENOM" id="CLU_2797586_0_0_1"/>
<sequence length="68" mass="7227">MKSAVTALLSLRCLREVGVELKKKDNWLGGGTMAVNLMAEATKVGGGGRGKDTSLVEGSLELEKKHKE</sequence>
<protein>
    <submittedName>
        <fullName evidence="2">Uncharacterized protein</fullName>
    </submittedName>
</protein>
<keyword evidence="3" id="KW-1185">Reference proteome</keyword>
<reference evidence="2" key="3">
    <citation type="submission" date="2015-04" db="UniProtKB">
        <authorList>
            <consortium name="EnsemblPlants"/>
        </authorList>
    </citation>
    <scope>IDENTIFICATION</scope>
</reference>
<reference evidence="2 3" key="1">
    <citation type="submission" date="2012-08" db="EMBL/GenBank/DDBJ databases">
        <title>Oryza genome evolution.</title>
        <authorList>
            <person name="Wing R.A."/>
        </authorList>
    </citation>
    <scope>NUCLEOTIDE SEQUENCE</scope>
</reference>
<accession>A0A0D9XJE2</accession>
<feature type="region of interest" description="Disordered" evidence="1">
    <location>
        <begin position="45"/>
        <end position="68"/>
    </location>
</feature>
<dbReference type="EnsemblPlants" id="LPERR10G06380.1">
    <property type="protein sequence ID" value="LPERR10G06380.1"/>
    <property type="gene ID" value="LPERR10G06380"/>
</dbReference>
<evidence type="ECO:0000256" key="1">
    <source>
        <dbReference type="SAM" id="MobiDB-lite"/>
    </source>
</evidence>
<evidence type="ECO:0000313" key="2">
    <source>
        <dbReference type="EnsemblPlants" id="LPERR10G06380.1"/>
    </source>
</evidence>
<name>A0A0D9XJE2_9ORYZ</name>
<organism evidence="2 3">
    <name type="scientific">Leersia perrieri</name>
    <dbReference type="NCBI Taxonomy" id="77586"/>
    <lineage>
        <taxon>Eukaryota</taxon>
        <taxon>Viridiplantae</taxon>
        <taxon>Streptophyta</taxon>
        <taxon>Embryophyta</taxon>
        <taxon>Tracheophyta</taxon>
        <taxon>Spermatophyta</taxon>
        <taxon>Magnoliopsida</taxon>
        <taxon>Liliopsida</taxon>
        <taxon>Poales</taxon>
        <taxon>Poaceae</taxon>
        <taxon>BOP clade</taxon>
        <taxon>Oryzoideae</taxon>
        <taxon>Oryzeae</taxon>
        <taxon>Oryzinae</taxon>
        <taxon>Leersia</taxon>
    </lineage>
</organism>
<proteinExistence type="predicted"/>
<dbReference type="Gramene" id="LPERR10G06380.1">
    <property type="protein sequence ID" value="LPERR10G06380.1"/>
    <property type="gene ID" value="LPERR10G06380"/>
</dbReference>
<reference evidence="3" key="2">
    <citation type="submission" date="2013-12" db="EMBL/GenBank/DDBJ databases">
        <authorList>
            <person name="Yu Y."/>
            <person name="Lee S."/>
            <person name="de Baynast K."/>
            <person name="Wissotski M."/>
            <person name="Liu L."/>
            <person name="Talag J."/>
            <person name="Goicoechea J."/>
            <person name="Angelova A."/>
            <person name="Jetty R."/>
            <person name="Kudrna D."/>
            <person name="Golser W."/>
            <person name="Rivera L."/>
            <person name="Zhang J."/>
            <person name="Wing R."/>
        </authorList>
    </citation>
    <scope>NUCLEOTIDE SEQUENCE</scope>
</reference>
<evidence type="ECO:0000313" key="3">
    <source>
        <dbReference type="Proteomes" id="UP000032180"/>
    </source>
</evidence>
<dbReference type="Proteomes" id="UP000032180">
    <property type="component" value="Chromosome 10"/>
</dbReference>